<dbReference type="CDD" id="cd23934">
    <property type="entry name" value="AGPR_1_C"/>
    <property type="match status" value="1"/>
</dbReference>
<name>A0A645BB27_9ZZZZ</name>
<dbReference type="PANTHER" id="PTHR32338:SF10">
    <property type="entry name" value="N-ACETYL-GAMMA-GLUTAMYL-PHOSPHATE REDUCTASE, CHLOROPLASTIC-RELATED"/>
    <property type="match status" value="1"/>
</dbReference>
<dbReference type="InterPro" id="IPR058924">
    <property type="entry name" value="AGPR_dimerisation_dom"/>
</dbReference>
<dbReference type="SUPFAM" id="SSF51735">
    <property type="entry name" value="NAD(P)-binding Rossmann-fold domains"/>
    <property type="match status" value="1"/>
</dbReference>
<gene>
    <name evidence="9" type="primary">argC_24</name>
    <name evidence="9" type="ORF">SDC9_108724</name>
</gene>
<dbReference type="AlphaFoldDB" id="A0A645BB27"/>
<keyword evidence="3" id="KW-0055">Arginine biosynthesis</keyword>
<dbReference type="InterPro" id="IPR050085">
    <property type="entry name" value="AGPR"/>
</dbReference>
<evidence type="ECO:0000256" key="5">
    <source>
        <dbReference type="ARBA" id="ARBA00022857"/>
    </source>
</evidence>
<comment type="caution">
    <text evidence="9">The sequence shown here is derived from an EMBL/GenBank/DDBJ whole genome shotgun (WGS) entry which is preliminary data.</text>
</comment>
<protein>
    <recommendedName>
        <fullName evidence="2">N-acetyl-gamma-glutamyl-phosphate reductase</fullName>
        <ecNumber evidence="2">1.2.1.38</ecNumber>
    </recommendedName>
</protein>
<comment type="pathway">
    <text evidence="1">Amino-acid biosynthesis; L-arginine biosynthesis; N(2)-acetyl-L-ornithine from L-glutamate: step 3/4.</text>
</comment>
<dbReference type="InterPro" id="IPR023013">
    <property type="entry name" value="AGPR_AS"/>
</dbReference>
<dbReference type="InterPro" id="IPR000534">
    <property type="entry name" value="Semialdehyde_DH_NAD-bd"/>
</dbReference>
<evidence type="ECO:0000256" key="3">
    <source>
        <dbReference type="ARBA" id="ARBA00022571"/>
    </source>
</evidence>
<sequence>MVKVGIIGSTGYVGAELIRLLLNHKKVELSAISSNSFEGRHIENIYGNLKKVLSLKCTAPEEVISSSDVIFTALPHGLSEEIAEKCFQENKVCIDLGADFRLQDENEYSKWYGKAFYKPHIHPLSVYGLPELNRDKIKSSHIIANPGCYPTSIELALMPALKEKLIDTGGIIIDSKSGTTGAGRGLSQTTHFPECNENILPYKINEHRHLPEIQQILSQMAGTCIKVTFVPHLLPVNRGILSTIYCSLNGAQHAEKIYEIYKKYYEKESFVRVLNVGETASIRNVKYSNFCDISLHMQDGNNRLIIVSAIDNMVKGAAGQAIQNMNIVLGFDEKNGLEFIPPAF</sequence>
<evidence type="ECO:0000259" key="8">
    <source>
        <dbReference type="SMART" id="SM00859"/>
    </source>
</evidence>
<dbReference type="NCBIfam" id="TIGR01850">
    <property type="entry name" value="argC"/>
    <property type="match status" value="1"/>
</dbReference>
<dbReference type="GO" id="GO:0006526">
    <property type="term" value="P:L-arginine biosynthetic process"/>
    <property type="evidence" value="ECO:0007669"/>
    <property type="project" value="UniProtKB-KW"/>
</dbReference>
<evidence type="ECO:0000313" key="9">
    <source>
        <dbReference type="EMBL" id="MPM61861.1"/>
    </source>
</evidence>
<dbReference type="FunFam" id="3.30.360.10:FF:000014">
    <property type="entry name" value="N-acetyl-gamma-glutamyl-phosphate reductase"/>
    <property type="match status" value="1"/>
</dbReference>
<organism evidence="9">
    <name type="scientific">bioreactor metagenome</name>
    <dbReference type="NCBI Taxonomy" id="1076179"/>
    <lineage>
        <taxon>unclassified sequences</taxon>
        <taxon>metagenomes</taxon>
        <taxon>ecological metagenomes</taxon>
    </lineage>
</organism>
<proteinExistence type="inferred from homology"/>
<evidence type="ECO:0000256" key="7">
    <source>
        <dbReference type="ARBA" id="ARBA00050557"/>
    </source>
</evidence>
<dbReference type="InterPro" id="IPR000706">
    <property type="entry name" value="AGPR_type-1"/>
</dbReference>
<dbReference type="InterPro" id="IPR036291">
    <property type="entry name" value="NAD(P)-bd_dom_sf"/>
</dbReference>
<keyword evidence="6 9" id="KW-0560">Oxidoreductase</keyword>
<dbReference type="GO" id="GO:0003942">
    <property type="term" value="F:N-acetyl-gamma-glutamyl-phosphate reductase activity"/>
    <property type="evidence" value="ECO:0007669"/>
    <property type="project" value="UniProtKB-EC"/>
</dbReference>
<evidence type="ECO:0000256" key="6">
    <source>
        <dbReference type="ARBA" id="ARBA00023002"/>
    </source>
</evidence>
<evidence type="ECO:0000256" key="4">
    <source>
        <dbReference type="ARBA" id="ARBA00022605"/>
    </source>
</evidence>
<keyword evidence="4" id="KW-0028">Amino-acid biosynthesis</keyword>
<accession>A0A645BB27</accession>
<dbReference type="PROSITE" id="PS01224">
    <property type="entry name" value="ARGC"/>
    <property type="match status" value="1"/>
</dbReference>
<dbReference type="PANTHER" id="PTHR32338">
    <property type="entry name" value="N-ACETYL-GAMMA-GLUTAMYL-PHOSPHATE REDUCTASE, CHLOROPLASTIC-RELATED-RELATED"/>
    <property type="match status" value="1"/>
</dbReference>
<evidence type="ECO:0000256" key="1">
    <source>
        <dbReference type="ARBA" id="ARBA00004862"/>
    </source>
</evidence>
<dbReference type="Gene3D" id="3.40.50.720">
    <property type="entry name" value="NAD(P)-binding Rossmann-like Domain"/>
    <property type="match status" value="1"/>
</dbReference>
<reference evidence="9" key="1">
    <citation type="submission" date="2019-08" db="EMBL/GenBank/DDBJ databases">
        <authorList>
            <person name="Kucharzyk K."/>
            <person name="Murdoch R.W."/>
            <person name="Higgins S."/>
            <person name="Loffler F."/>
        </authorList>
    </citation>
    <scope>NUCLEOTIDE SEQUENCE</scope>
</reference>
<dbReference type="SUPFAM" id="SSF55347">
    <property type="entry name" value="Glyceraldehyde-3-phosphate dehydrogenase-like, C-terminal domain"/>
    <property type="match status" value="1"/>
</dbReference>
<dbReference type="Gene3D" id="3.30.360.10">
    <property type="entry name" value="Dihydrodipicolinate Reductase, domain 2"/>
    <property type="match status" value="1"/>
</dbReference>
<dbReference type="CDD" id="cd17895">
    <property type="entry name" value="AGPR_1_N"/>
    <property type="match status" value="1"/>
</dbReference>
<dbReference type="SMART" id="SM00859">
    <property type="entry name" value="Semialdhyde_dh"/>
    <property type="match status" value="1"/>
</dbReference>
<dbReference type="EMBL" id="VSSQ01018561">
    <property type="protein sequence ID" value="MPM61861.1"/>
    <property type="molecule type" value="Genomic_DNA"/>
</dbReference>
<dbReference type="EC" id="1.2.1.38" evidence="2"/>
<dbReference type="GO" id="GO:0051287">
    <property type="term" value="F:NAD binding"/>
    <property type="evidence" value="ECO:0007669"/>
    <property type="project" value="InterPro"/>
</dbReference>
<dbReference type="GO" id="GO:0070401">
    <property type="term" value="F:NADP+ binding"/>
    <property type="evidence" value="ECO:0007669"/>
    <property type="project" value="InterPro"/>
</dbReference>
<dbReference type="Pfam" id="PF22698">
    <property type="entry name" value="Semialdhyde_dhC_1"/>
    <property type="match status" value="1"/>
</dbReference>
<keyword evidence="5" id="KW-0521">NADP</keyword>
<comment type="catalytic activity">
    <reaction evidence="7">
        <text>N-acetyl-L-glutamate 5-semialdehyde + phosphate + NADP(+) = N-acetyl-L-glutamyl 5-phosphate + NADPH + H(+)</text>
        <dbReference type="Rhea" id="RHEA:21588"/>
        <dbReference type="ChEBI" id="CHEBI:15378"/>
        <dbReference type="ChEBI" id="CHEBI:29123"/>
        <dbReference type="ChEBI" id="CHEBI:43474"/>
        <dbReference type="ChEBI" id="CHEBI:57783"/>
        <dbReference type="ChEBI" id="CHEBI:57936"/>
        <dbReference type="ChEBI" id="CHEBI:58349"/>
        <dbReference type="EC" id="1.2.1.38"/>
    </reaction>
</comment>
<feature type="domain" description="Semialdehyde dehydrogenase NAD-binding" evidence="8">
    <location>
        <begin position="3"/>
        <end position="140"/>
    </location>
</feature>
<dbReference type="Pfam" id="PF01118">
    <property type="entry name" value="Semialdhyde_dh"/>
    <property type="match status" value="1"/>
</dbReference>
<dbReference type="HAMAP" id="MF_00150">
    <property type="entry name" value="ArgC_type1"/>
    <property type="match status" value="1"/>
</dbReference>
<evidence type="ECO:0000256" key="2">
    <source>
        <dbReference type="ARBA" id="ARBA00013072"/>
    </source>
</evidence>